<gene>
    <name evidence="13" type="ORF">ENUP19_0127G0005</name>
</gene>
<organism evidence="13 14">
    <name type="scientific">Entamoeba nuttalli</name>
    <dbReference type="NCBI Taxonomy" id="412467"/>
    <lineage>
        <taxon>Eukaryota</taxon>
        <taxon>Amoebozoa</taxon>
        <taxon>Evosea</taxon>
        <taxon>Archamoebae</taxon>
        <taxon>Mastigamoebida</taxon>
        <taxon>Entamoebidae</taxon>
        <taxon>Entamoeba</taxon>
    </lineage>
</organism>
<keyword evidence="7" id="KW-0378">Hydrolase</keyword>
<evidence type="ECO:0000256" key="3">
    <source>
        <dbReference type="ARBA" id="ARBA00008234"/>
    </source>
</evidence>
<keyword evidence="4" id="KW-0964">Secreted</keyword>
<keyword evidence="8" id="KW-0862">Zinc</keyword>
<dbReference type="Proteomes" id="UP001628156">
    <property type="component" value="Unassembled WGS sequence"/>
</dbReference>
<dbReference type="Pfam" id="PF00149">
    <property type="entry name" value="Metallophos"/>
    <property type="match status" value="1"/>
</dbReference>
<evidence type="ECO:0000256" key="5">
    <source>
        <dbReference type="ARBA" id="ARBA00022723"/>
    </source>
</evidence>
<comment type="subcellular location">
    <subcellularLocation>
        <location evidence="2">Secreted</location>
    </subcellularLocation>
</comment>
<evidence type="ECO:0000256" key="10">
    <source>
        <dbReference type="SAM" id="SignalP"/>
    </source>
</evidence>
<proteinExistence type="inferred from homology"/>
<dbReference type="CDD" id="cd00842">
    <property type="entry name" value="MPP_ASMase"/>
    <property type="match status" value="1"/>
</dbReference>
<dbReference type="InterPro" id="IPR045473">
    <property type="entry name" value="ASM_C"/>
</dbReference>
<comment type="similarity">
    <text evidence="3">Belongs to the acid sphingomyelinase family.</text>
</comment>
<dbReference type="EMBL" id="BAAFRS010000127">
    <property type="protein sequence ID" value="GAB1223013.1"/>
    <property type="molecule type" value="Genomic_DNA"/>
</dbReference>
<evidence type="ECO:0000313" key="13">
    <source>
        <dbReference type="EMBL" id="GAB1223013.1"/>
    </source>
</evidence>
<feature type="domain" description="Calcineurin-like phosphoesterase" evidence="11">
    <location>
        <begin position="24"/>
        <end position="266"/>
    </location>
</feature>
<keyword evidence="9" id="KW-0325">Glycoprotein</keyword>
<name>A0ABQ0DJH7_9EUKA</name>
<evidence type="ECO:0000259" key="12">
    <source>
        <dbReference type="Pfam" id="PF19272"/>
    </source>
</evidence>
<dbReference type="PANTHER" id="PTHR10340:SF53">
    <property type="entry name" value="SPHINGOMYELINASE PHOSPHODIESTERASE D"/>
    <property type="match status" value="1"/>
</dbReference>
<evidence type="ECO:0000256" key="9">
    <source>
        <dbReference type="ARBA" id="ARBA00023180"/>
    </source>
</evidence>
<dbReference type="InterPro" id="IPR041805">
    <property type="entry name" value="ASMase/PPN1_MPP"/>
</dbReference>
<dbReference type="Pfam" id="PF19272">
    <property type="entry name" value="ASMase_C"/>
    <property type="match status" value="1"/>
</dbReference>
<evidence type="ECO:0000313" key="14">
    <source>
        <dbReference type="Proteomes" id="UP001628156"/>
    </source>
</evidence>
<evidence type="ECO:0000259" key="11">
    <source>
        <dbReference type="Pfam" id="PF00149"/>
    </source>
</evidence>
<evidence type="ECO:0000256" key="4">
    <source>
        <dbReference type="ARBA" id="ARBA00022525"/>
    </source>
</evidence>
<feature type="signal peptide" evidence="10">
    <location>
        <begin position="1"/>
        <end position="21"/>
    </location>
</feature>
<accession>A0ABQ0DJH7</accession>
<feature type="chain" id="PRO_5045045941" description="Ser/thr protein phosphatase family protein" evidence="10">
    <location>
        <begin position="22"/>
        <end position="408"/>
    </location>
</feature>
<dbReference type="Gene3D" id="3.60.21.10">
    <property type="match status" value="1"/>
</dbReference>
<evidence type="ECO:0000256" key="2">
    <source>
        <dbReference type="ARBA" id="ARBA00004613"/>
    </source>
</evidence>
<feature type="domain" description="Sphingomyelin phosphodiesterase C-terminal" evidence="12">
    <location>
        <begin position="288"/>
        <end position="353"/>
    </location>
</feature>
<dbReference type="PANTHER" id="PTHR10340">
    <property type="entry name" value="SPHINGOMYELIN PHOSPHODIESTERASE"/>
    <property type="match status" value="1"/>
</dbReference>
<protein>
    <recommendedName>
        <fullName evidence="15">Ser/thr protein phosphatase family protein</fullName>
    </recommendedName>
</protein>
<dbReference type="InterPro" id="IPR029052">
    <property type="entry name" value="Metallo-depent_PP-like"/>
</dbReference>
<sequence>MHNTSKINIFIFYLLVGYCFSSEIKILQISDIHYNNAFNIDYPNQWCQSSDLTPKTDLNHRYGIINCNPPIDLIDAVFEHSSKQAKYSAIVLSGDICSHELTDSLYRQCNDVLVKKLKQYFGTTPIIFAMGNNDTPTPKNITCSDQYYEFLYNKFVDYIPTNQKEQYLRNACYSQTVDGQLYIVINTNLLNPFQHNDCGVLDWLENQLSIAKASSLHPIIVGHIPPGVSSYDLKAQLKEEYQNRLFTIIKKYKSTINSLLLGHIHRDEFRLLPSEDPVVMLVAIGISPVYTNNPGYKIFSTTPNRAEGYIDSIQYTMNLNESNNQKFPVWFEPYSFISEYQVKDISISSLQQVKSLIFNDVMKGSLYRWRTVGLYDRNEVQIKCAITATSKEEMLQCTKSPTCVGLKY</sequence>
<evidence type="ECO:0000256" key="7">
    <source>
        <dbReference type="ARBA" id="ARBA00022801"/>
    </source>
</evidence>
<comment type="caution">
    <text evidence="13">The sequence shown here is derived from an EMBL/GenBank/DDBJ whole genome shotgun (WGS) entry which is preliminary data.</text>
</comment>
<evidence type="ECO:0000256" key="8">
    <source>
        <dbReference type="ARBA" id="ARBA00022833"/>
    </source>
</evidence>
<reference evidence="13 14" key="1">
    <citation type="journal article" date="2019" name="PLoS Negl. Trop. Dis.">
        <title>Whole genome sequencing of Entamoeba nuttalli reveals mammalian host-related molecular signatures and a novel octapeptide-repeat surface protein.</title>
        <authorList>
            <person name="Tanaka M."/>
            <person name="Makiuchi T."/>
            <person name="Komiyama T."/>
            <person name="Shiina T."/>
            <person name="Osaki K."/>
            <person name="Tachibana H."/>
        </authorList>
    </citation>
    <scope>NUCLEOTIDE SEQUENCE [LARGE SCALE GENOMIC DNA]</scope>
    <source>
        <strain evidence="13 14">P19-061405</strain>
    </source>
</reference>
<comment type="cofactor">
    <cofactor evidence="1">
        <name>Zn(2+)</name>
        <dbReference type="ChEBI" id="CHEBI:29105"/>
    </cofactor>
</comment>
<keyword evidence="14" id="KW-1185">Reference proteome</keyword>
<dbReference type="InterPro" id="IPR004843">
    <property type="entry name" value="Calcineurin-like_PHP"/>
</dbReference>
<evidence type="ECO:0008006" key="15">
    <source>
        <dbReference type="Google" id="ProtNLM"/>
    </source>
</evidence>
<evidence type="ECO:0000256" key="1">
    <source>
        <dbReference type="ARBA" id="ARBA00001947"/>
    </source>
</evidence>
<dbReference type="SUPFAM" id="SSF56300">
    <property type="entry name" value="Metallo-dependent phosphatases"/>
    <property type="match status" value="1"/>
</dbReference>
<keyword evidence="5" id="KW-0479">Metal-binding</keyword>
<keyword evidence="6 10" id="KW-0732">Signal</keyword>
<evidence type="ECO:0000256" key="6">
    <source>
        <dbReference type="ARBA" id="ARBA00022729"/>
    </source>
</evidence>